<dbReference type="Pfam" id="PF02522">
    <property type="entry name" value="Antibiotic_NAT"/>
    <property type="match status" value="1"/>
</dbReference>
<comment type="similarity">
    <text evidence="1 4">Belongs to the antibiotic N-acetyltransferase family.</text>
</comment>
<comment type="catalytic activity">
    <reaction evidence="4">
        <text>a 2-deoxystreptamine antibiotic + acetyl-CoA = an N(3)-acetyl-2-deoxystreptamine antibiotic + CoA + H(+)</text>
        <dbReference type="Rhea" id="RHEA:12665"/>
        <dbReference type="ChEBI" id="CHEBI:15378"/>
        <dbReference type="ChEBI" id="CHEBI:57287"/>
        <dbReference type="ChEBI" id="CHEBI:57288"/>
        <dbReference type="ChEBI" id="CHEBI:57921"/>
        <dbReference type="ChEBI" id="CHEBI:77452"/>
        <dbReference type="EC" id="2.3.1.81"/>
    </reaction>
</comment>
<evidence type="ECO:0000256" key="3">
    <source>
        <dbReference type="ARBA" id="ARBA00023315"/>
    </source>
</evidence>
<proteinExistence type="inferred from homology"/>
<reference evidence="5" key="1">
    <citation type="submission" date="2022-05" db="EMBL/GenBank/DDBJ databases">
        <authorList>
            <person name="Oliphant S.A."/>
            <person name="Watson-Haigh N.S."/>
            <person name="Sumby K.M."/>
            <person name="Gardner J.M."/>
            <person name="Jiranek V."/>
        </authorList>
    </citation>
    <scope>NUCLEOTIDE SEQUENCE</scope>
    <source>
        <strain evidence="5">KI11_C11</strain>
    </source>
</reference>
<dbReference type="Proteomes" id="UP001057025">
    <property type="component" value="Chromosome"/>
</dbReference>
<gene>
    <name evidence="5" type="ORF">M3M39_03515</name>
</gene>
<dbReference type="EC" id="2.3.1.-" evidence="4"/>
<keyword evidence="3 4" id="KW-0012">Acyltransferase</keyword>
<evidence type="ECO:0000313" key="6">
    <source>
        <dbReference type="Proteomes" id="UP001057025"/>
    </source>
</evidence>
<dbReference type="RefSeq" id="WP_252797885.1">
    <property type="nucleotide sequence ID" value="NZ_CP097118.1"/>
</dbReference>
<evidence type="ECO:0000256" key="4">
    <source>
        <dbReference type="RuleBase" id="RU365031"/>
    </source>
</evidence>
<keyword evidence="4" id="KW-0046">Antibiotic resistance</keyword>
<dbReference type="SUPFAM" id="SSF110710">
    <property type="entry name" value="TTHA0583/YokD-like"/>
    <property type="match status" value="1"/>
</dbReference>
<evidence type="ECO:0000256" key="1">
    <source>
        <dbReference type="ARBA" id="ARBA00006383"/>
    </source>
</evidence>
<name>A0ABY5BTU8_9LACO</name>
<dbReference type="InterPro" id="IPR028345">
    <property type="entry name" value="Antibiotic_NAT-like"/>
</dbReference>
<dbReference type="PANTHER" id="PTHR11104:SF0">
    <property type="entry name" value="SPBETA PROPHAGE-DERIVED AMINOGLYCOSIDE N(3')-ACETYLTRANSFERASE-LIKE PROTEIN YOKD"/>
    <property type="match status" value="1"/>
</dbReference>
<protein>
    <recommendedName>
        <fullName evidence="4">Aminoglycoside N(3)-acetyltransferase</fullName>
        <ecNumber evidence="4">2.3.1.-</ecNumber>
    </recommendedName>
</protein>
<evidence type="ECO:0000313" key="5">
    <source>
        <dbReference type="EMBL" id="USS88552.1"/>
    </source>
</evidence>
<sequence>MGDTLIVHSSLKSLGFVLGGPEAVIQSLINRVGETGTIMMPTQSVERSDPNTWGYPPADPKDWQYIRDHQLPYNPETTPVSTGIGIIPETFRKYPNVIRTTHPLYSFAIYGARQAELAPHAFHFGLGPNSPLGTLYTNQIPAKILMIGTDFETNTSIHLAEYWLQRPTVTQMVCVLENGEPVQRQNQDIDMDIYDDFLEIQVEYQKPLSYQTEPIYRGNAAVYDFQTVVKTALKHFQRKQK</sequence>
<dbReference type="InterPro" id="IPR003679">
    <property type="entry name" value="Amioglycoside_AcTrfase"/>
</dbReference>
<dbReference type="EMBL" id="CP097118">
    <property type="protein sequence ID" value="USS88552.1"/>
    <property type="molecule type" value="Genomic_DNA"/>
</dbReference>
<evidence type="ECO:0000256" key="2">
    <source>
        <dbReference type="ARBA" id="ARBA00022679"/>
    </source>
</evidence>
<keyword evidence="2 4" id="KW-0808">Transferase</keyword>
<keyword evidence="6" id="KW-1185">Reference proteome</keyword>
<organism evidence="5 6">
    <name type="scientific">Fructilactobacillus hinvesii</name>
    <dbReference type="NCBI Taxonomy" id="2940300"/>
    <lineage>
        <taxon>Bacteria</taxon>
        <taxon>Bacillati</taxon>
        <taxon>Bacillota</taxon>
        <taxon>Bacilli</taxon>
        <taxon>Lactobacillales</taxon>
        <taxon>Lactobacillaceae</taxon>
        <taxon>Fructilactobacillus</taxon>
    </lineage>
</organism>
<dbReference type="PANTHER" id="PTHR11104">
    <property type="entry name" value="AMINOGLYCOSIDE N3-ACETYLTRANSFERASE"/>
    <property type="match status" value="1"/>
</dbReference>
<accession>A0ABY5BTU8</accession>